<dbReference type="OrthoDB" id="272777at2"/>
<dbReference type="AlphaFoldDB" id="A7HUM0"/>
<feature type="transmembrane region" description="Helical" evidence="6">
    <location>
        <begin position="104"/>
        <end position="126"/>
    </location>
</feature>
<keyword evidence="9" id="KW-1185">Reference proteome</keyword>
<dbReference type="eggNOG" id="COG2271">
    <property type="taxonomic scope" value="Bacteria"/>
</dbReference>
<feature type="transmembrane region" description="Helical" evidence="6">
    <location>
        <begin position="354"/>
        <end position="375"/>
    </location>
</feature>
<dbReference type="Gene3D" id="1.20.1250.20">
    <property type="entry name" value="MFS general substrate transporter like domains"/>
    <property type="match status" value="2"/>
</dbReference>
<keyword evidence="2" id="KW-1003">Cell membrane</keyword>
<protein>
    <submittedName>
        <fullName evidence="8">Major facilitator superfamily MFS_1</fullName>
    </submittedName>
</protein>
<feature type="domain" description="Major facilitator superfamily (MFS) profile" evidence="7">
    <location>
        <begin position="9"/>
        <end position="410"/>
    </location>
</feature>
<dbReference type="PANTHER" id="PTHR43124">
    <property type="entry name" value="PURINE EFFLUX PUMP PBUE"/>
    <property type="match status" value="1"/>
</dbReference>
<organism evidence="8 9">
    <name type="scientific">Parvibaculum lavamentivorans (strain DS-1 / DSM 13023 / NCIMB 13966)</name>
    <dbReference type="NCBI Taxonomy" id="402881"/>
    <lineage>
        <taxon>Bacteria</taxon>
        <taxon>Pseudomonadati</taxon>
        <taxon>Pseudomonadota</taxon>
        <taxon>Alphaproteobacteria</taxon>
        <taxon>Hyphomicrobiales</taxon>
        <taxon>Parvibaculaceae</taxon>
        <taxon>Parvibaculum</taxon>
    </lineage>
</organism>
<evidence type="ECO:0000256" key="1">
    <source>
        <dbReference type="ARBA" id="ARBA00004651"/>
    </source>
</evidence>
<dbReference type="HOGENOM" id="CLU_001265_62_0_5"/>
<evidence type="ECO:0000256" key="4">
    <source>
        <dbReference type="ARBA" id="ARBA00022989"/>
    </source>
</evidence>
<sequence>MPQTAASRAYIVALVAILCLVYTVSQFLRSSTGVIAPNLSADLGLHPEELGILSGAFFLSFAIMQVPVGIFLDRYGARLTMIGSVGIAVLGCFAFALAEGRTGLTLARVLMGIGCSVMLMGPLMIYRRWFPAERFASLSGLQIAIGTIGAIGATAPLAYATETIGWRESFVAAGVFTAVLAIIMGVIVRDAPAGHASLARSPETFWQSLKGLGEVIRHPAVPPLFVMISTGYASFATVQTLWASPYLADVHGLDLGGRGNVLLGITGGQVVGLLLWGYGERLFGSIKKPILMGAFLSASILGLLALLDAPPLWLVTLLFVIFGLNAGYTPLLLTHGRLLFPDRLAGRGITVLNFGNMAGVFVLQGLTGALIGQLLRSGFGFELTYRWTFGSLALVLLAALAYYATIPDTNSRAVIDGD</sequence>
<dbReference type="STRING" id="402881.Plav_1989"/>
<dbReference type="PROSITE" id="PS50850">
    <property type="entry name" value="MFS"/>
    <property type="match status" value="1"/>
</dbReference>
<feature type="transmembrane region" description="Helical" evidence="6">
    <location>
        <begin position="79"/>
        <end position="98"/>
    </location>
</feature>
<feature type="transmembrane region" description="Helical" evidence="6">
    <location>
        <begin position="138"/>
        <end position="158"/>
    </location>
</feature>
<feature type="transmembrane region" description="Helical" evidence="6">
    <location>
        <begin position="220"/>
        <end position="241"/>
    </location>
</feature>
<keyword evidence="3 6" id="KW-0812">Transmembrane</keyword>
<evidence type="ECO:0000256" key="5">
    <source>
        <dbReference type="ARBA" id="ARBA00023136"/>
    </source>
</evidence>
<dbReference type="PANTHER" id="PTHR43124:SF3">
    <property type="entry name" value="CHLORAMPHENICOL EFFLUX PUMP RV0191"/>
    <property type="match status" value="1"/>
</dbReference>
<gene>
    <name evidence="8" type="ordered locus">Plav_1989</name>
</gene>
<evidence type="ECO:0000256" key="3">
    <source>
        <dbReference type="ARBA" id="ARBA00022692"/>
    </source>
</evidence>
<keyword evidence="5 6" id="KW-0472">Membrane</keyword>
<dbReference type="InterPro" id="IPR011701">
    <property type="entry name" value="MFS"/>
</dbReference>
<evidence type="ECO:0000259" key="7">
    <source>
        <dbReference type="PROSITE" id="PS50850"/>
    </source>
</evidence>
<feature type="transmembrane region" description="Helical" evidence="6">
    <location>
        <begin position="170"/>
        <end position="188"/>
    </location>
</feature>
<reference evidence="8 9" key="1">
    <citation type="journal article" date="2011" name="Stand. Genomic Sci.">
        <title>Complete genome sequence of Parvibaculum lavamentivorans type strain (DS-1(T)).</title>
        <authorList>
            <person name="Schleheck D."/>
            <person name="Weiss M."/>
            <person name="Pitluck S."/>
            <person name="Bruce D."/>
            <person name="Land M.L."/>
            <person name="Han S."/>
            <person name="Saunders E."/>
            <person name="Tapia R."/>
            <person name="Detter C."/>
            <person name="Brettin T."/>
            <person name="Han J."/>
            <person name="Woyke T."/>
            <person name="Goodwin L."/>
            <person name="Pennacchio L."/>
            <person name="Nolan M."/>
            <person name="Cook A.M."/>
            <person name="Kjelleberg S."/>
            <person name="Thomas T."/>
        </authorList>
    </citation>
    <scope>NUCLEOTIDE SEQUENCE [LARGE SCALE GENOMIC DNA]</scope>
    <source>
        <strain evidence="9">DS-1 / DSM 13023 / NCIMB 13966</strain>
    </source>
</reference>
<feature type="transmembrane region" description="Helical" evidence="6">
    <location>
        <begin position="313"/>
        <end position="333"/>
    </location>
</feature>
<feature type="transmembrane region" description="Helical" evidence="6">
    <location>
        <begin position="290"/>
        <end position="307"/>
    </location>
</feature>
<keyword evidence="4 6" id="KW-1133">Transmembrane helix</keyword>
<dbReference type="Proteomes" id="UP000006377">
    <property type="component" value="Chromosome"/>
</dbReference>
<dbReference type="InterPro" id="IPR036259">
    <property type="entry name" value="MFS_trans_sf"/>
</dbReference>
<dbReference type="KEGG" id="pla:Plav_1989"/>
<dbReference type="InterPro" id="IPR020846">
    <property type="entry name" value="MFS_dom"/>
</dbReference>
<accession>A7HUM0</accession>
<evidence type="ECO:0000313" key="8">
    <source>
        <dbReference type="EMBL" id="ABS63603.1"/>
    </source>
</evidence>
<comment type="subcellular location">
    <subcellularLocation>
        <location evidence="1">Cell membrane</location>
        <topology evidence="1">Multi-pass membrane protein</topology>
    </subcellularLocation>
</comment>
<name>A7HUM0_PARL1</name>
<dbReference type="RefSeq" id="WP_012110899.1">
    <property type="nucleotide sequence ID" value="NC_009719.1"/>
</dbReference>
<feature type="transmembrane region" description="Helical" evidence="6">
    <location>
        <begin position="9"/>
        <end position="30"/>
    </location>
</feature>
<dbReference type="GO" id="GO:0005886">
    <property type="term" value="C:plasma membrane"/>
    <property type="evidence" value="ECO:0007669"/>
    <property type="project" value="UniProtKB-SubCell"/>
</dbReference>
<dbReference type="InterPro" id="IPR050189">
    <property type="entry name" value="MFS_Efflux_Transporters"/>
</dbReference>
<feature type="transmembrane region" description="Helical" evidence="6">
    <location>
        <begin position="50"/>
        <end position="72"/>
    </location>
</feature>
<evidence type="ECO:0000313" key="9">
    <source>
        <dbReference type="Proteomes" id="UP000006377"/>
    </source>
</evidence>
<evidence type="ECO:0000256" key="6">
    <source>
        <dbReference type="SAM" id="Phobius"/>
    </source>
</evidence>
<dbReference type="EMBL" id="CP000774">
    <property type="protein sequence ID" value="ABS63603.1"/>
    <property type="molecule type" value="Genomic_DNA"/>
</dbReference>
<evidence type="ECO:0000256" key="2">
    <source>
        <dbReference type="ARBA" id="ARBA00022475"/>
    </source>
</evidence>
<feature type="transmembrane region" description="Helical" evidence="6">
    <location>
        <begin position="261"/>
        <end position="278"/>
    </location>
</feature>
<proteinExistence type="predicted"/>
<dbReference type="Pfam" id="PF07690">
    <property type="entry name" value="MFS_1"/>
    <property type="match status" value="1"/>
</dbReference>
<dbReference type="SUPFAM" id="SSF103473">
    <property type="entry name" value="MFS general substrate transporter"/>
    <property type="match status" value="1"/>
</dbReference>
<dbReference type="GO" id="GO:0022857">
    <property type="term" value="F:transmembrane transporter activity"/>
    <property type="evidence" value="ECO:0007669"/>
    <property type="project" value="InterPro"/>
</dbReference>
<feature type="transmembrane region" description="Helical" evidence="6">
    <location>
        <begin position="387"/>
        <end position="405"/>
    </location>
</feature>